<accession>A0A9Q3KV24</accession>
<gene>
    <name evidence="1" type="ORF">O181_126436</name>
</gene>
<name>A0A9Q3KV24_9BASI</name>
<proteinExistence type="predicted"/>
<evidence type="ECO:0000313" key="2">
    <source>
        <dbReference type="Proteomes" id="UP000765509"/>
    </source>
</evidence>
<organism evidence="1 2">
    <name type="scientific">Austropuccinia psidii MF-1</name>
    <dbReference type="NCBI Taxonomy" id="1389203"/>
    <lineage>
        <taxon>Eukaryota</taxon>
        <taxon>Fungi</taxon>
        <taxon>Dikarya</taxon>
        <taxon>Basidiomycota</taxon>
        <taxon>Pucciniomycotina</taxon>
        <taxon>Pucciniomycetes</taxon>
        <taxon>Pucciniales</taxon>
        <taxon>Sphaerophragmiaceae</taxon>
        <taxon>Austropuccinia</taxon>
    </lineage>
</organism>
<dbReference type="AlphaFoldDB" id="A0A9Q3KV24"/>
<reference evidence="1" key="1">
    <citation type="submission" date="2021-03" db="EMBL/GenBank/DDBJ databases">
        <title>Draft genome sequence of rust myrtle Austropuccinia psidii MF-1, a brazilian biotype.</title>
        <authorList>
            <person name="Quecine M.C."/>
            <person name="Pachon D.M.R."/>
            <person name="Bonatelli M.L."/>
            <person name="Correr F.H."/>
            <person name="Franceschini L.M."/>
            <person name="Leite T.F."/>
            <person name="Margarido G.R.A."/>
            <person name="Almeida C.A."/>
            <person name="Ferrarezi J.A."/>
            <person name="Labate C.A."/>
        </authorList>
    </citation>
    <scope>NUCLEOTIDE SEQUENCE</scope>
    <source>
        <strain evidence="1">MF-1</strain>
    </source>
</reference>
<dbReference type="Proteomes" id="UP000765509">
    <property type="component" value="Unassembled WGS sequence"/>
</dbReference>
<evidence type="ECO:0000313" key="1">
    <source>
        <dbReference type="EMBL" id="MBW0586721.1"/>
    </source>
</evidence>
<protein>
    <submittedName>
        <fullName evidence="1">Uncharacterized protein</fullName>
    </submittedName>
</protein>
<sequence length="154" mass="17032">MGAYKGTGGPTLAQYNQSEPSLLVIMQQMTHIMATIQAASSSESSRPPAFKTTFMKAPECLDGTQPSKSEASLSPANLFLIIIWQISLKTERKSFMPLHFLLAGLQNRLSLIFPISPIKIQITFSILGIYLNLNSLLCLGTQMKSEKRNQSWIP</sequence>
<dbReference type="EMBL" id="AVOT02124716">
    <property type="protein sequence ID" value="MBW0586721.1"/>
    <property type="molecule type" value="Genomic_DNA"/>
</dbReference>
<keyword evidence="2" id="KW-1185">Reference proteome</keyword>
<comment type="caution">
    <text evidence="1">The sequence shown here is derived from an EMBL/GenBank/DDBJ whole genome shotgun (WGS) entry which is preliminary data.</text>
</comment>